<evidence type="ECO:0000313" key="12">
    <source>
        <dbReference type="Proteomes" id="UP000028701"/>
    </source>
</evidence>
<dbReference type="GO" id="GO:0016784">
    <property type="term" value="F:3-mercaptopyruvate sulfurtransferase activity"/>
    <property type="evidence" value="ECO:0007669"/>
    <property type="project" value="UniProtKB-EC"/>
</dbReference>
<dbReference type="PANTHER" id="PTHR11364">
    <property type="entry name" value="THIOSULFATE SULFERTANSFERASE"/>
    <property type="match status" value="1"/>
</dbReference>
<dbReference type="FunFam" id="3.40.250.10:FF:000015">
    <property type="entry name" value="Sulfurtransferase"/>
    <property type="match status" value="1"/>
</dbReference>
<dbReference type="AlphaFoldDB" id="A0A081CX05"/>
<dbReference type="Pfam" id="PF00583">
    <property type="entry name" value="Acetyltransf_1"/>
    <property type="match status" value="1"/>
</dbReference>
<dbReference type="InterPro" id="IPR045078">
    <property type="entry name" value="TST/MPST-like"/>
</dbReference>
<dbReference type="GO" id="GO:0005737">
    <property type="term" value="C:cytoplasm"/>
    <property type="evidence" value="ECO:0007669"/>
    <property type="project" value="UniProtKB-SubCell"/>
</dbReference>
<evidence type="ECO:0000259" key="10">
    <source>
        <dbReference type="PROSITE" id="PS51186"/>
    </source>
</evidence>
<comment type="caution">
    <text evidence="11">The sequence shown here is derived from an EMBL/GenBank/DDBJ whole genome shotgun (WGS) entry which is preliminary data.</text>
</comment>
<evidence type="ECO:0000259" key="9">
    <source>
        <dbReference type="PROSITE" id="PS50206"/>
    </source>
</evidence>
<dbReference type="Proteomes" id="UP000028701">
    <property type="component" value="Unassembled WGS sequence"/>
</dbReference>
<evidence type="ECO:0000256" key="7">
    <source>
        <dbReference type="ARBA" id="ARBA00070833"/>
    </source>
</evidence>
<dbReference type="GO" id="GO:0004792">
    <property type="term" value="F:thiosulfate-cyanide sulfurtransferase activity"/>
    <property type="evidence" value="ECO:0007669"/>
    <property type="project" value="InterPro"/>
</dbReference>
<dbReference type="PANTHER" id="PTHR11364:SF27">
    <property type="entry name" value="SULFURTRANSFERASE"/>
    <property type="match status" value="1"/>
</dbReference>
<evidence type="ECO:0000256" key="6">
    <source>
        <dbReference type="ARBA" id="ARBA00066832"/>
    </source>
</evidence>
<dbReference type="PROSITE" id="PS51186">
    <property type="entry name" value="GNAT"/>
    <property type="match status" value="1"/>
</dbReference>
<dbReference type="EMBL" id="BBJU01000015">
    <property type="protein sequence ID" value="GAK71201.1"/>
    <property type="molecule type" value="Genomic_DNA"/>
</dbReference>
<comment type="subcellular location">
    <subcellularLocation>
        <location evidence="1">Cytoplasm</location>
    </subcellularLocation>
</comment>
<dbReference type="PROSITE" id="PS50206">
    <property type="entry name" value="RHODANESE_3"/>
    <property type="match status" value="2"/>
</dbReference>
<evidence type="ECO:0000256" key="3">
    <source>
        <dbReference type="ARBA" id="ARBA00022679"/>
    </source>
</evidence>
<dbReference type="InterPro" id="IPR000182">
    <property type="entry name" value="GNAT_dom"/>
</dbReference>
<dbReference type="NCBIfam" id="NF008557">
    <property type="entry name" value="PRK11493.1"/>
    <property type="match status" value="1"/>
</dbReference>
<keyword evidence="2" id="KW-0963">Cytoplasm</keyword>
<evidence type="ECO:0000256" key="8">
    <source>
        <dbReference type="ARBA" id="ARBA00078354"/>
    </source>
</evidence>
<keyword evidence="11" id="KW-0670">Pyruvate</keyword>
<keyword evidence="3 11" id="KW-0808">Transferase</keyword>
<dbReference type="eggNOG" id="COG2897">
    <property type="taxonomic scope" value="Bacteria"/>
</dbReference>
<organism evidence="11 12">
    <name type="scientific">Agrobacterium rubi TR3 = NBRC 13261</name>
    <dbReference type="NCBI Taxonomy" id="1368415"/>
    <lineage>
        <taxon>Bacteria</taxon>
        <taxon>Pseudomonadati</taxon>
        <taxon>Pseudomonadota</taxon>
        <taxon>Alphaproteobacteria</taxon>
        <taxon>Hyphomicrobiales</taxon>
        <taxon>Rhizobiaceae</taxon>
        <taxon>Rhizobium/Agrobacterium group</taxon>
        <taxon>Agrobacterium</taxon>
    </lineage>
</organism>
<dbReference type="SUPFAM" id="SSF52821">
    <property type="entry name" value="Rhodanese/Cell cycle control phosphatase"/>
    <property type="match status" value="2"/>
</dbReference>
<feature type="domain" description="Rhodanese" evidence="9">
    <location>
        <begin position="167"/>
        <end position="280"/>
    </location>
</feature>
<dbReference type="OrthoDB" id="9781034at2"/>
<dbReference type="SUPFAM" id="SSF55729">
    <property type="entry name" value="Acyl-CoA N-acyltransferases (Nat)"/>
    <property type="match status" value="1"/>
</dbReference>
<feature type="domain" description="Rhodanese" evidence="9">
    <location>
        <begin position="20"/>
        <end position="137"/>
    </location>
</feature>
<dbReference type="SMART" id="SM00450">
    <property type="entry name" value="RHOD"/>
    <property type="match status" value="2"/>
</dbReference>
<gene>
    <name evidence="11" type="ORF">RRU01S_15_01260</name>
</gene>
<dbReference type="InterPro" id="IPR001763">
    <property type="entry name" value="Rhodanese-like_dom"/>
</dbReference>
<dbReference type="FunFam" id="3.40.250.10:FF:000001">
    <property type="entry name" value="Sulfurtransferase"/>
    <property type="match status" value="1"/>
</dbReference>
<evidence type="ECO:0000256" key="4">
    <source>
        <dbReference type="ARBA" id="ARBA00022737"/>
    </source>
</evidence>
<evidence type="ECO:0000256" key="5">
    <source>
        <dbReference type="ARBA" id="ARBA00051793"/>
    </source>
</evidence>
<dbReference type="InterPro" id="IPR016181">
    <property type="entry name" value="Acyl_CoA_acyltransferase"/>
</dbReference>
<dbReference type="Pfam" id="PF00581">
    <property type="entry name" value="Rhodanese"/>
    <property type="match status" value="2"/>
</dbReference>
<evidence type="ECO:0000313" key="11">
    <source>
        <dbReference type="EMBL" id="GAK71201.1"/>
    </source>
</evidence>
<protein>
    <recommendedName>
        <fullName evidence="7">3-mercaptopyruvate sulfurtransferase</fullName>
        <ecNumber evidence="6">2.8.1.2</ecNumber>
    </recommendedName>
    <alternativeName>
        <fullName evidence="8">Rhodanese-like protein</fullName>
    </alternativeName>
</protein>
<dbReference type="EC" id="2.8.1.2" evidence="6"/>
<dbReference type="Gene3D" id="3.40.630.30">
    <property type="match status" value="1"/>
</dbReference>
<evidence type="ECO:0000256" key="1">
    <source>
        <dbReference type="ARBA" id="ARBA00004496"/>
    </source>
</evidence>
<accession>A0A081CX05</accession>
<evidence type="ECO:0000256" key="2">
    <source>
        <dbReference type="ARBA" id="ARBA00022490"/>
    </source>
</evidence>
<name>A0A081CX05_9HYPH</name>
<dbReference type="CDD" id="cd01449">
    <property type="entry name" value="TST_Repeat_2"/>
    <property type="match status" value="1"/>
</dbReference>
<sequence>MSTDKSRFVVSADWVEQQLGTPHFRLVDASWYLPAHKRNGKEEYAAGHIPGAVFFDQDKIADHDTGLPHSLPSPQSFAEQVGELGIGESDTIVVYDGPGFFSAPRVWWMLRVMGADKVYVLDGGLDGWKAAGKPLETGVTEVEPATFEVHFKPKRVTSFSAMRSIVDSGEQQIADARGAGRFTGEEAEPRAGMRSGHMPGARNLPATAFSENGHFKDLPTIRKMISDAGIDLSQPVVTSCGSGVTAAVITLALESLGHTDNSLYDGSWSEWGSRQDTAIVTGPAEPIEEKPQGPIKAHVTQLEMTSAPKVSLPVPVNIQTAIMRTTDIPLHFYRYLYWRVGKRWHWHQRMRMSDAELSATLRDPDNSVTVLYLNGAPAGFFELHKIDPDVTELSYFGLMEEAIGAGVGKWFLLQALYSAWQDNPKKITVSTNTLDHPRALQLYQMMGFSPVSTYETWVEPLTDSEYLEISRRG</sequence>
<dbReference type="Gene3D" id="3.40.250.10">
    <property type="entry name" value="Rhodanese-like domain"/>
    <property type="match status" value="2"/>
</dbReference>
<feature type="domain" description="N-acetyltransferase" evidence="10">
    <location>
        <begin position="330"/>
        <end position="472"/>
    </location>
</feature>
<dbReference type="PROSITE" id="PS00380">
    <property type="entry name" value="RHODANESE_1"/>
    <property type="match status" value="1"/>
</dbReference>
<proteinExistence type="predicted"/>
<reference evidence="11 12" key="1">
    <citation type="submission" date="2014-08" db="EMBL/GenBank/DDBJ databases">
        <title>Whole genome shotgun sequence of Rhizobium rubi NBRC 13261.</title>
        <authorList>
            <person name="Katano-Makiyama Y."/>
            <person name="Hosoyama A."/>
            <person name="Hashimoto M."/>
            <person name="Hosoyama Y."/>
            <person name="Noguchi M."/>
            <person name="Tsuchikane K."/>
            <person name="Uohara A."/>
            <person name="Ohji S."/>
            <person name="Ichikawa N."/>
            <person name="Kimura A."/>
            <person name="Yamazoe A."/>
            <person name="Fujita N."/>
        </authorList>
    </citation>
    <scope>NUCLEOTIDE SEQUENCE [LARGE SCALE GENOMIC DNA]</scope>
    <source>
        <strain evidence="11 12">NBRC 13261</strain>
    </source>
</reference>
<keyword evidence="4" id="KW-0677">Repeat</keyword>
<dbReference type="InterPro" id="IPR001307">
    <property type="entry name" value="Thiosulphate_STrfase_CS"/>
</dbReference>
<dbReference type="GO" id="GO:0016747">
    <property type="term" value="F:acyltransferase activity, transferring groups other than amino-acyl groups"/>
    <property type="evidence" value="ECO:0007669"/>
    <property type="project" value="InterPro"/>
</dbReference>
<dbReference type="CDD" id="cd01448">
    <property type="entry name" value="TST_Repeat_1"/>
    <property type="match status" value="1"/>
</dbReference>
<dbReference type="RefSeq" id="WP_045230753.1">
    <property type="nucleotide sequence ID" value="NZ_BBJU01000015.1"/>
</dbReference>
<comment type="catalytic activity">
    <reaction evidence="5">
        <text>2-oxo-3-sulfanylpropanoate + [thioredoxin]-dithiol = [thioredoxin]-disulfide + hydrogen sulfide + pyruvate + H(+)</text>
        <dbReference type="Rhea" id="RHEA:21740"/>
        <dbReference type="Rhea" id="RHEA-COMP:10698"/>
        <dbReference type="Rhea" id="RHEA-COMP:10700"/>
        <dbReference type="ChEBI" id="CHEBI:15361"/>
        <dbReference type="ChEBI" id="CHEBI:15378"/>
        <dbReference type="ChEBI" id="CHEBI:29919"/>
        <dbReference type="ChEBI" id="CHEBI:29950"/>
        <dbReference type="ChEBI" id="CHEBI:50058"/>
        <dbReference type="ChEBI" id="CHEBI:57678"/>
        <dbReference type="EC" id="2.8.1.2"/>
    </reaction>
    <physiologicalReaction direction="left-to-right" evidence="5">
        <dbReference type="Rhea" id="RHEA:21741"/>
    </physiologicalReaction>
</comment>
<dbReference type="InterPro" id="IPR036873">
    <property type="entry name" value="Rhodanese-like_dom_sf"/>
</dbReference>
<dbReference type="eggNOG" id="COG0454">
    <property type="taxonomic scope" value="Bacteria"/>
</dbReference>